<keyword evidence="1" id="KW-0732">Signal</keyword>
<keyword evidence="3" id="KW-1185">Reference proteome</keyword>
<proteinExistence type="predicted"/>
<name>A0A1Y2DAA7_9FUNG</name>
<evidence type="ECO:0000256" key="1">
    <source>
        <dbReference type="SAM" id="SignalP"/>
    </source>
</evidence>
<sequence length="165" mass="19477">MKFLQILLSIIFLCTLQRSRNFFVKANDDYFFPENSLTYNGYILRDCRYNLSRKAVYCEYYFTKKADGGRVKMHKRIKFPQSEVVSDCQFDKYKLRMNSIRLEFIDKNGQSKSNSVCQLKSDSQCVLPAGKTKANFIMKFTGDRSCTTKFYYNYGSTSLVSYEYY</sequence>
<gene>
    <name evidence="2" type="ORF">LY90DRAFT_507076</name>
</gene>
<dbReference type="EMBL" id="MCOG01000077">
    <property type="protein sequence ID" value="ORY55595.1"/>
    <property type="molecule type" value="Genomic_DNA"/>
</dbReference>
<evidence type="ECO:0008006" key="4">
    <source>
        <dbReference type="Google" id="ProtNLM"/>
    </source>
</evidence>
<evidence type="ECO:0000313" key="3">
    <source>
        <dbReference type="Proteomes" id="UP000193920"/>
    </source>
</evidence>
<dbReference type="AlphaFoldDB" id="A0A1Y2DAA7"/>
<evidence type="ECO:0000313" key="2">
    <source>
        <dbReference type="EMBL" id="ORY55595.1"/>
    </source>
</evidence>
<accession>A0A1Y2DAA7</accession>
<organism evidence="2 3">
    <name type="scientific">Neocallimastix californiae</name>
    <dbReference type="NCBI Taxonomy" id="1754190"/>
    <lineage>
        <taxon>Eukaryota</taxon>
        <taxon>Fungi</taxon>
        <taxon>Fungi incertae sedis</taxon>
        <taxon>Chytridiomycota</taxon>
        <taxon>Chytridiomycota incertae sedis</taxon>
        <taxon>Neocallimastigomycetes</taxon>
        <taxon>Neocallimastigales</taxon>
        <taxon>Neocallimastigaceae</taxon>
        <taxon>Neocallimastix</taxon>
    </lineage>
</organism>
<feature type="signal peptide" evidence="1">
    <location>
        <begin position="1"/>
        <end position="19"/>
    </location>
</feature>
<feature type="chain" id="PRO_5012598568" description="CUB domain-containing protein" evidence="1">
    <location>
        <begin position="20"/>
        <end position="165"/>
    </location>
</feature>
<reference evidence="2 3" key="1">
    <citation type="submission" date="2016-08" db="EMBL/GenBank/DDBJ databases">
        <title>A Parts List for Fungal Cellulosomes Revealed by Comparative Genomics.</title>
        <authorList>
            <consortium name="DOE Joint Genome Institute"/>
            <person name="Haitjema C.H."/>
            <person name="Gilmore S.P."/>
            <person name="Henske J.K."/>
            <person name="Solomon K.V."/>
            <person name="De Groot R."/>
            <person name="Kuo A."/>
            <person name="Mondo S.J."/>
            <person name="Salamov A.A."/>
            <person name="Labutti K."/>
            <person name="Zhao Z."/>
            <person name="Chiniquy J."/>
            <person name="Barry K."/>
            <person name="Brewer H.M."/>
            <person name="Purvine S.O."/>
            <person name="Wright A.T."/>
            <person name="Boxma B."/>
            <person name="Van Alen T."/>
            <person name="Hackstein J.H."/>
            <person name="Baker S.E."/>
            <person name="Grigoriev I.V."/>
            <person name="O'Malley M.A."/>
        </authorList>
    </citation>
    <scope>NUCLEOTIDE SEQUENCE [LARGE SCALE GENOMIC DNA]</scope>
    <source>
        <strain evidence="2 3">G1</strain>
    </source>
</reference>
<dbReference type="Proteomes" id="UP000193920">
    <property type="component" value="Unassembled WGS sequence"/>
</dbReference>
<protein>
    <recommendedName>
        <fullName evidence="4">CUB domain-containing protein</fullName>
    </recommendedName>
</protein>
<comment type="caution">
    <text evidence="2">The sequence shown here is derived from an EMBL/GenBank/DDBJ whole genome shotgun (WGS) entry which is preliminary data.</text>
</comment>